<keyword evidence="1 6" id="KW-0597">Phosphoprotein</keyword>
<dbReference type="OrthoDB" id="9802426at2"/>
<keyword evidence="11" id="KW-1185">Reference proteome</keyword>
<protein>
    <submittedName>
        <fullName evidence="10">Virulence transcriptional regulatory protein PhoP</fullName>
    </submittedName>
</protein>
<evidence type="ECO:0000259" key="9">
    <source>
        <dbReference type="PROSITE" id="PS51755"/>
    </source>
</evidence>
<dbReference type="Gene3D" id="6.10.250.690">
    <property type="match status" value="1"/>
</dbReference>
<dbReference type="Pfam" id="PF00486">
    <property type="entry name" value="Trans_reg_C"/>
    <property type="match status" value="1"/>
</dbReference>
<dbReference type="InterPro" id="IPR001867">
    <property type="entry name" value="OmpR/PhoB-type_DNA-bd"/>
</dbReference>
<name>A0A3P4B1R4_9BURK</name>
<dbReference type="Proteomes" id="UP000277294">
    <property type="component" value="Unassembled WGS sequence"/>
</dbReference>
<evidence type="ECO:0000256" key="4">
    <source>
        <dbReference type="ARBA" id="ARBA00023125"/>
    </source>
</evidence>
<dbReference type="PROSITE" id="PS51755">
    <property type="entry name" value="OMPR_PHOB"/>
    <property type="match status" value="1"/>
</dbReference>
<dbReference type="CDD" id="cd19934">
    <property type="entry name" value="REC_OmpR_EcPhoP-like"/>
    <property type="match status" value="1"/>
</dbReference>
<dbReference type="AlphaFoldDB" id="A0A3P4B1R4"/>
<dbReference type="Gene3D" id="1.10.10.10">
    <property type="entry name" value="Winged helix-like DNA-binding domain superfamily/Winged helix DNA-binding domain"/>
    <property type="match status" value="1"/>
</dbReference>
<dbReference type="RefSeq" id="WP_124079723.1">
    <property type="nucleotide sequence ID" value="NZ_UWPJ01000017.1"/>
</dbReference>
<evidence type="ECO:0000256" key="6">
    <source>
        <dbReference type="PROSITE-ProRule" id="PRU00169"/>
    </source>
</evidence>
<keyword evidence="5" id="KW-0804">Transcription</keyword>
<feature type="domain" description="Response regulatory" evidence="8">
    <location>
        <begin position="2"/>
        <end position="116"/>
    </location>
</feature>
<evidence type="ECO:0000313" key="10">
    <source>
        <dbReference type="EMBL" id="VCU70224.1"/>
    </source>
</evidence>
<evidence type="ECO:0000259" key="8">
    <source>
        <dbReference type="PROSITE" id="PS50110"/>
    </source>
</evidence>
<keyword evidence="4 7" id="KW-0238">DNA-binding</keyword>
<evidence type="ECO:0000256" key="5">
    <source>
        <dbReference type="ARBA" id="ARBA00023163"/>
    </source>
</evidence>
<dbReference type="GO" id="GO:0005829">
    <property type="term" value="C:cytosol"/>
    <property type="evidence" value="ECO:0007669"/>
    <property type="project" value="TreeGrafter"/>
</dbReference>
<dbReference type="InterPro" id="IPR001789">
    <property type="entry name" value="Sig_transdc_resp-reg_receiver"/>
</dbReference>
<dbReference type="SMART" id="SM00448">
    <property type="entry name" value="REC"/>
    <property type="match status" value="1"/>
</dbReference>
<feature type="modified residue" description="4-aspartylphosphate" evidence="6">
    <location>
        <position position="51"/>
    </location>
</feature>
<feature type="domain" description="OmpR/PhoB-type" evidence="9">
    <location>
        <begin position="124"/>
        <end position="218"/>
    </location>
</feature>
<dbReference type="InterPro" id="IPR039420">
    <property type="entry name" value="WalR-like"/>
</dbReference>
<keyword evidence="3" id="KW-0805">Transcription regulation</keyword>
<dbReference type="GO" id="GO:0006355">
    <property type="term" value="P:regulation of DNA-templated transcription"/>
    <property type="evidence" value="ECO:0007669"/>
    <property type="project" value="InterPro"/>
</dbReference>
<dbReference type="PANTHER" id="PTHR48111:SF71">
    <property type="entry name" value="TRANSCRIPTIONAL REGULATORY PROTEIN PHOP"/>
    <property type="match status" value="1"/>
</dbReference>
<evidence type="ECO:0000256" key="2">
    <source>
        <dbReference type="ARBA" id="ARBA00023012"/>
    </source>
</evidence>
<evidence type="ECO:0000256" key="3">
    <source>
        <dbReference type="ARBA" id="ARBA00023015"/>
    </source>
</evidence>
<dbReference type="InterPro" id="IPR011006">
    <property type="entry name" value="CheY-like_superfamily"/>
</dbReference>
<dbReference type="SMART" id="SM00862">
    <property type="entry name" value="Trans_reg_C"/>
    <property type="match status" value="1"/>
</dbReference>
<accession>A0A3P4B1R4</accession>
<evidence type="ECO:0000256" key="1">
    <source>
        <dbReference type="ARBA" id="ARBA00022553"/>
    </source>
</evidence>
<keyword evidence="2" id="KW-0902">Two-component regulatory system</keyword>
<reference evidence="10 11" key="1">
    <citation type="submission" date="2018-10" db="EMBL/GenBank/DDBJ databases">
        <authorList>
            <person name="Criscuolo A."/>
        </authorList>
    </citation>
    <scope>NUCLEOTIDE SEQUENCE [LARGE SCALE GENOMIC DNA]</scope>
    <source>
        <strain evidence="10">DnA1</strain>
    </source>
</reference>
<dbReference type="Gene3D" id="3.40.50.2300">
    <property type="match status" value="1"/>
</dbReference>
<gene>
    <name evidence="10" type="primary">phoP_1</name>
    <name evidence="10" type="ORF">PIGHUM_02291</name>
</gene>
<evidence type="ECO:0000313" key="11">
    <source>
        <dbReference type="Proteomes" id="UP000277294"/>
    </source>
</evidence>
<dbReference type="GO" id="GO:0032993">
    <property type="term" value="C:protein-DNA complex"/>
    <property type="evidence" value="ECO:0007669"/>
    <property type="project" value="TreeGrafter"/>
</dbReference>
<dbReference type="PROSITE" id="PS50110">
    <property type="entry name" value="RESPONSE_REGULATORY"/>
    <property type="match status" value="1"/>
</dbReference>
<dbReference type="GO" id="GO:0000156">
    <property type="term" value="F:phosphorelay response regulator activity"/>
    <property type="evidence" value="ECO:0007669"/>
    <property type="project" value="TreeGrafter"/>
</dbReference>
<sequence>MRILVVEDEPRIAADIRAGLERVHYAVDEAADGETAWFRAGTEDYDAIVLDLGLPKLDGLTVLKRLRAADLATPVLILTARDGWRDKVEGIDAGADDYLAKPFQMEELLARLRAITRRAAGQASAILRAGPVEIDTRTRLVTVHGSAMTLSALEYRLLSYLLHHPGRVISQSELIEHIYETGSDRDTNAIEALIARLRRKLGVELIETRRGHGYLIPDPGR</sequence>
<dbReference type="CDD" id="cd00383">
    <property type="entry name" value="trans_reg_C"/>
    <property type="match status" value="1"/>
</dbReference>
<evidence type="ECO:0000256" key="7">
    <source>
        <dbReference type="PROSITE-ProRule" id="PRU01091"/>
    </source>
</evidence>
<dbReference type="GO" id="GO:0000976">
    <property type="term" value="F:transcription cis-regulatory region binding"/>
    <property type="evidence" value="ECO:0007669"/>
    <property type="project" value="TreeGrafter"/>
</dbReference>
<dbReference type="FunFam" id="3.40.50.2300:FF:000002">
    <property type="entry name" value="DNA-binding response regulator PhoP"/>
    <property type="match status" value="1"/>
</dbReference>
<dbReference type="PANTHER" id="PTHR48111">
    <property type="entry name" value="REGULATOR OF RPOS"/>
    <property type="match status" value="1"/>
</dbReference>
<dbReference type="SUPFAM" id="SSF52172">
    <property type="entry name" value="CheY-like"/>
    <property type="match status" value="1"/>
</dbReference>
<dbReference type="InterPro" id="IPR036388">
    <property type="entry name" value="WH-like_DNA-bd_sf"/>
</dbReference>
<organism evidence="10 11">
    <name type="scientific">Pigmentiphaga humi</name>
    <dbReference type="NCBI Taxonomy" id="2478468"/>
    <lineage>
        <taxon>Bacteria</taxon>
        <taxon>Pseudomonadati</taxon>
        <taxon>Pseudomonadota</taxon>
        <taxon>Betaproteobacteria</taxon>
        <taxon>Burkholderiales</taxon>
        <taxon>Alcaligenaceae</taxon>
        <taxon>Pigmentiphaga</taxon>
    </lineage>
</organism>
<feature type="DNA-binding region" description="OmpR/PhoB-type" evidence="7">
    <location>
        <begin position="124"/>
        <end position="218"/>
    </location>
</feature>
<dbReference type="EMBL" id="UWPJ01000017">
    <property type="protein sequence ID" value="VCU70224.1"/>
    <property type="molecule type" value="Genomic_DNA"/>
</dbReference>
<proteinExistence type="predicted"/>
<dbReference type="Pfam" id="PF00072">
    <property type="entry name" value="Response_reg"/>
    <property type="match status" value="1"/>
</dbReference>